<protein>
    <submittedName>
        <fullName evidence="1">Uncharacterized protein</fullName>
    </submittedName>
</protein>
<organism evidence="1 2">
    <name type="scientific">Trifolium pratense</name>
    <name type="common">Red clover</name>
    <dbReference type="NCBI Taxonomy" id="57577"/>
    <lineage>
        <taxon>Eukaryota</taxon>
        <taxon>Viridiplantae</taxon>
        <taxon>Streptophyta</taxon>
        <taxon>Embryophyta</taxon>
        <taxon>Tracheophyta</taxon>
        <taxon>Spermatophyta</taxon>
        <taxon>Magnoliopsida</taxon>
        <taxon>eudicotyledons</taxon>
        <taxon>Gunneridae</taxon>
        <taxon>Pentapetalae</taxon>
        <taxon>rosids</taxon>
        <taxon>fabids</taxon>
        <taxon>Fabales</taxon>
        <taxon>Fabaceae</taxon>
        <taxon>Papilionoideae</taxon>
        <taxon>50 kb inversion clade</taxon>
        <taxon>NPAAA clade</taxon>
        <taxon>Hologalegina</taxon>
        <taxon>IRL clade</taxon>
        <taxon>Trifolieae</taxon>
        <taxon>Trifolium</taxon>
    </lineage>
</organism>
<comment type="caution">
    <text evidence="1">The sequence shown here is derived from an EMBL/GenBank/DDBJ whole genome shotgun (WGS) entry which is preliminary data.</text>
</comment>
<keyword evidence="2" id="KW-1185">Reference proteome</keyword>
<dbReference type="EMBL" id="CASHSV030000001">
    <property type="protein sequence ID" value="CAJ2630196.1"/>
    <property type="molecule type" value="Genomic_DNA"/>
</dbReference>
<gene>
    <name evidence="1" type="ORF">MILVUS5_LOCUS2021</name>
</gene>
<evidence type="ECO:0000313" key="1">
    <source>
        <dbReference type="EMBL" id="CAJ2630196.1"/>
    </source>
</evidence>
<reference evidence="1" key="1">
    <citation type="submission" date="2023-10" db="EMBL/GenBank/DDBJ databases">
        <authorList>
            <person name="Rodriguez Cubillos JULIANA M."/>
            <person name="De Vega J."/>
        </authorList>
    </citation>
    <scope>NUCLEOTIDE SEQUENCE</scope>
</reference>
<evidence type="ECO:0000313" key="2">
    <source>
        <dbReference type="Proteomes" id="UP001177021"/>
    </source>
</evidence>
<dbReference type="Proteomes" id="UP001177021">
    <property type="component" value="Unassembled WGS sequence"/>
</dbReference>
<accession>A0ACB0IDS8</accession>
<name>A0ACB0IDS8_TRIPR</name>
<proteinExistence type="predicted"/>
<sequence length="443" mass="48262">MKTPPFSNLEEVSETKERQSGPSVADDGDINELPMVPPSRKRCINLNFSPSNSDESSERNTEIPSSTSSVPFPASQPEKTLSQVAESTEIKCDCLHIKCEDYICRCRQARVYCSPLCTCSDCQNKPEALQLSSTSLPLSSSQVHSMSQGPALLESHLRPSAIGVQTTKEVSETKERQSGPSVADDGDINELPMVPPSRKRCINLNFSPSNSDESSERNTEIPSSTSSVPFPASQPEKTLSQVAESTEIKCDCLHIKCEDYICRCRQARVYCSPLCTCSDCQNKPEALQLSSTSLPLSSSQVHSMSQGPALLESHLRPSAIGVQTTKEFAPSLTLQIAGEGSNQSILKEERICKCRKSKCLSLVCPCLNSSFRCTENCECTIECMNKEGNEAVILQARMAVRCSCSKTSCKSQKCSCFKVGVGCSLICTCQGCENIHGRKDRTA</sequence>